<sequence length="248" mass="28256">MQSTCLNCSHTLTAEYCGKCGQKASTHRYSLRHFIEHDFIHGVWHVDKGALFTVKELFTRPGNSVREYILGKRAKYFSFITLLILTASISAIVSHYFPIDFKALVPQNGRDSINSFEKLMTSYPKIVLLISIPVNSIFSYLWFRKAGFNYSEHLVLNSYKTAAEILVGLIFTVITLFSDHAAVVASLYLLCVFMVSILYGTWFYAQFFSQSGYSKGSLLFRSIMIPVSYLFCTMIIGFLWGIFSVLLR</sequence>
<dbReference type="Pfam" id="PF12412">
    <property type="entry name" value="DUF3667"/>
    <property type="match status" value="1"/>
</dbReference>
<protein>
    <submittedName>
        <fullName evidence="2">DUF3667 domain-containing protein</fullName>
    </submittedName>
</protein>
<dbReference type="EMBL" id="CP033924">
    <property type="protein sequence ID" value="AZA83370.1"/>
    <property type="molecule type" value="Genomic_DNA"/>
</dbReference>
<keyword evidence="1" id="KW-0472">Membrane</keyword>
<feature type="transmembrane region" description="Helical" evidence="1">
    <location>
        <begin position="155"/>
        <end position="177"/>
    </location>
</feature>
<dbReference type="Proteomes" id="UP000236262">
    <property type="component" value="Unassembled WGS sequence"/>
</dbReference>
<name>A0A3G6RG44_CHRLC</name>
<proteinExistence type="predicted"/>
<feature type="transmembrane region" description="Helical" evidence="1">
    <location>
        <begin position="126"/>
        <end position="143"/>
    </location>
</feature>
<evidence type="ECO:0000256" key="1">
    <source>
        <dbReference type="SAM" id="Phobius"/>
    </source>
</evidence>
<dbReference type="OrthoDB" id="7446256at2"/>
<evidence type="ECO:0000313" key="5">
    <source>
        <dbReference type="Proteomes" id="UP000279972"/>
    </source>
</evidence>
<dbReference type="KEGG" id="clac:EG342_16440"/>
<keyword evidence="1" id="KW-0812">Transmembrane</keyword>
<evidence type="ECO:0000313" key="4">
    <source>
        <dbReference type="Proteomes" id="UP000236262"/>
    </source>
</evidence>
<feature type="transmembrane region" description="Helical" evidence="1">
    <location>
        <begin position="226"/>
        <end position="247"/>
    </location>
</feature>
<dbReference type="EMBL" id="PPEH01000011">
    <property type="protein sequence ID" value="PNW11669.1"/>
    <property type="molecule type" value="Genomic_DNA"/>
</dbReference>
<dbReference type="Proteomes" id="UP000279972">
    <property type="component" value="Chromosome"/>
</dbReference>
<gene>
    <name evidence="3" type="ORF">C1637_21420</name>
    <name evidence="2" type="ORF">EG342_16440</name>
</gene>
<reference evidence="3 4" key="1">
    <citation type="submission" date="2018-01" db="EMBL/GenBank/DDBJ databases">
        <title>Draft genome sequences of Chryseobacterium lactis NCTC11390, Chryseobacterium oncorhynchi 701B-08, and Chryseobacterium viscerum 687B-08.</title>
        <authorList>
            <person name="Jeong J.-J."/>
            <person name="Lee Y.J."/>
            <person name="Park B."/>
            <person name="Choi I.-G."/>
            <person name="Kim K.D."/>
        </authorList>
    </citation>
    <scope>NUCLEOTIDE SEQUENCE [LARGE SCALE GENOMIC DNA]</scope>
    <source>
        <strain evidence="3 4">NCTC11390</strain>
    </source>
</reference>
<evidence type="ECO:0000313" key="2">
    <source>
        <dbReference type="EMBL" id="AZA83370.1"/>
    </source>
</evidence>
<keyword evidence="1" id="KW-1133">Transmembrane helix</keyword>
<accession>A0A3G6RG44</accession>
<evidence type="ECO:0000313" key="3">
    <source>
        <dbReference type="EMBL" id="PNW11669.1"/>
    </source>
</evidence>
<dbReference type="RefSeq" id="WP_103293693.1">
    <property type="nucleotide sequence ID" value="NZ_CP033924.1"/>
</dbReference>
<feature type="transmembrane region" description="Helical" evidence="1">
    <location>
        <begin position="76"/>
        <end position="97"/>
    </location>
</feature>
<feature type="transmembrane region" description="Helical" evidence="1">
    <location>
        <begin position="183"/>
        <end position="205"/>
    </location>
</feature>
<reference evidence="2 5" key="2">
    <citation type="submission" date="2018-11" db="EMBL/GenBank/DDBJ databases">
        <title>Proposal to divide the Flavobacteriaceae and reorganize its genera based on Amino Acid Identity values calculated from whole genome sequences.</title>
        <authorList>
            <person name="Nicholson A.C."/>
            <person name="Gulvik C.A."/>
            <person name="Whitney A.M."/>
            <person name="Humrighouse B.W."/>
            <person name="Bell M."/>
            <person name="Holmes B."/>
            <person name="Steigerwalt A.G."/>
            <person name="Villarma A."/>
            <person name="Sheth M."/>
            <person name="Batra D."/>
            <person name="Pryor J."/>
            <person name="Bernardet J.-F."/>
            <person name="Hugo C."/>
            <person name="Kampfer P."/>
            <person name="Newman J."/>
            <person name="McQuiston J.R."/>
        </authorList>
    </citation>
    <scope>NUCLEOTIDE SEQUENCE [LARGE SCALE GENOMIC DNA]</scope>
    <source>
        <strain evidence="2 5">KC_1864</strain>
    </source>
</reference>
<organism evidence="3 4">
    <name type="scientific">Chryseobacterium lactis</name>
    <dbReference type="NCBI Taxonomy" id="1241981"/>
    <lineage>
        <taxon>Bacteria</taxon>
        <taxon>Pseudomonadati</taxon>
        <taxon>Bacteroidota</taxon>
        <taxon>Flavobacteriia</taxon>
        <taxon>Flavobacteriales</taxon>
        <taxon>Weeksellaceae</taxon>
        <taxon>Chryseobacterium group</taxon>
        <taxon>Chryseobacterium</taxon>
    </lineage>
</organism>
<keyword evidence="5" id="KW-1185">Reference proteome</keyword>
<dbReference type="AlphaFoldDB" id="A0A3G6RG44"/>
<dbReference type="InterPro" id="IPR022134">
    <property type="entry name" value="DUF3667"/>
</dbReference>